<dbReference type="GO" id="GO:0055085">
    <property type="term" value="P:transmembrane transport"/>
    <property type="evidence" value="ECO:0007669"/>
    <property type="project" value="TreeGrafter"/>
</dbReference>
<evidence type="ECO:0000256" key="4">
    <source>
        <dbReference type="ARBA" id="ARBA00022475"/>
    </source>
</evidence>
<feature type="transmembrane region" description="Helical" evidence="8">
    <location>
        <begin position="37"/>
        <end position="55"/>
    </location>
</feature>
<dbReference type="AlphaFoldDB" id="X2LC67"/>
<comment type="subcellular location">
    <subcellularLocation>
        <location evidence="1">Cell membrane</location>
        <topology evidence="1">Multi-pass membrane protein</topology>
    </subcellularLocation>
</comment>
<dbReference type="PANTHER" id="PTHR21716">
    <property type="entry name" value="TRANSMEMBRANE PROTEIN"/>
    <property type="match status" value="1"/>
</dbReference>
<reference evidence="9" key="1">
    <citation type="submission" date="2013-10" db="EMBL/GenBank/DDBJ databases">
        <title>Functional metagenomics reveals novel beta-galactosidases not predictable from gene sequences.</title>
        <authorList>
            <person name="Cheng J."/>
            <person name="Engel K."/>
            <person name="Romantsov T."/>
            <person name="Neufeld J.D."/>
            <person name="Rose D.R."/>
            <person name="Charles T.C."/>
        </authorList>
    </citation>
    <scope>NUCLEOTIDE SEQUENCE</scope>
</reference>
<accession>X2LC67</accession>
<dbReference type="InterPro" id="IPR002549">
    <property type="entry name" value="AI-2E-like"/>
</dbReference>
<feature type="transmembrane region" description="Helical" evidence="8">
    <location>
        <begin position="211"/>
        <end position="232"/>
    </location>
</feature>
<sequence length="350" mass="37333">MAASKRDEPQTGALARGVALAALAAVVLWAAYLARNALLIIYISGLMAIGFGPIVRAIEHQTVVPVITRRLPRWLAILAVYIVIVGALTIVGLLVVPPLVDQAQELWTRIPLFLERAQAFLIRYGLLNHRVTLEEAVRGAPSSSGNAMDTVATAVTSVVGGLFGFLTIFVLTFYLLLESDTLFAAFARLFPRDDRPRVKDAARKISTKVSAWLNGQLILAGTIGASAAIGLYLLGVPYFYVLALIAALGEMIPVIGPILSAIPAVLAALTVSPKTALFVMIFFLVQQQFENHLLVPKVMERQVGVSAVTVIMALLIGGAILGITGAILAVPTAAILQVLVQELLDERDGI</sequence>
<evidence type="ECO:0000313" key="9">
    <source>
        <dbReference type="EMBL" id="AHN97863.1"/>
    </source>
</evidence>
<evidence type="ECO:0000256" key="3">
    <source>
        <dbReference type="ARBA" id="ARBA00022448"/>
    </source>
</evidence>
<dbReference type="GO" id="GO:0005886">
    <property type="term" value="C:plasma membrane"/>
    <property type="evidence" value="ECO:0007669"/>
    <property type="project" value="UniProtKB-SubCell"/>
</dbReference>
<organism evidence="9">
    <name type="scientific">uncultured bacterium lac121</name>
    <dbReference type="NCBI Taxonomy" id="1447236"/>
    <lineage>
        <taxon>Bacteria</taxon>
        <taxon>environmental samples</taxon>
    </lineage>
</organism>
<evidence type="ECO:0000256" key="7">
    <source>
        <dbReference type="ARBA" id="ARBA00023136"/>
    </source>
</evidence>
<feature type="transmembrane region" description="Helical" evidence="8">
    <location>
        <begin position="305"/>
        <end position="330"/>
    </location>
</feature>
<feature type="transmembrane region" description="Helical" evidence="8">
    <location>
        <begin position="266"/>
        <end position="285"/>
    </location>
</feature>
<keyword evidence="3" id="KW-0813">Transport</keyword>
<evidence type="ECO:0000256" key="1">
    <source>
        <dbReference type="ARBA" id="ARBA00004651"/>
    </source>
</evidence>
<feature type="transmembrane region" description="Helical" evidence="8">
    <location>
        <begin position="238"/>
        <end position="259"/>
    </location>
</feature>
<proteinExistence type="inferred from homology"/>
<feature type="transmembrane region" description="Helical" evidence="8">
    <location>
        <begin position="12"/>
        <end position="31"/>
    </location>
</feature>
<name>X2LC67_9BACT</name>
<dbReference type="EMBL" id="KF796602">
    <property type="protein sequence ID" value="AHN97863.1"/>
    <property type="molecule type" value="Genomic_DNA"/>
</dbReference>
<evidence type="ECO:0000256" key="5">
    <source>
        <dbReference type="ARBA" id="ARBA00022692"/>
    </source>
</evidence>
<evidence type="ECO:0000256" key="8">
    <source>
        <dbReference type="SAM" id="Phobius"/>
    </source>
</evidence>
<keyword evidence="5 8" id="KW-0812">Transmembrane</keyword>
<evidence type="ECO:0008006" key="10">
    <source>
        <dbReference type="Google" id="ProtNLM"/>
    </source>
</evidence>
<comment type="similarity">
    <text evidence="2">Belongs to the autoinducer-2 exporter (AI-2E) (TC 2.A.86) family.</text>
</comment>
<evidence type="ECO:0000256" key="2">
    <source>
        <dbReference type="ARBA" id="ARBA00009773"/>
    </source>
</evidence>
<dbReference type="Pfam" id="PF01594">
    <property type="entry name" value="AI-2E_transport"/>
    <property type="match status" value="1"/>
</dbReference>
<feature type="transmembrane region" description="Helical" evidence="8">
    <location>
        <begin position="162"/>
        <end position="190"/>
    </location>
</feature>
<keyword evidence="4" id="KW-1003">Cell membrane</keyword>
<keyword evidence="6 8" id="KW-1133">Transmembrane helix</keyword>
<keyword evidence="7 8" id="KW-0472">Membrane</keyword>
<evidence type="ECO:0000256" key="6">
    <source>
        <dbReference type="ARBA" id="ARBA00022989"/>
    </source>
</evidence>
<dbReference type="PANTHER" id="PTHR21716:SF53">
    <property type="entry name" value="PERMEASE PERM-RELATED"/>
    <property type="match status" value="1"/>
</dbReference>
<feature type="transmembrane region" description="Helical" evidence="8">
    <location>
        <begin position="75"/>
        <end position="96"/>
    </location>
</feature>
<protein>
    <recommendedName>
        <fullName evidence="10">Permease</fullName>
    </recommendedName>
</protein>